<sequence length="364" mass="39352">MTSAPRTTARSMSTRVKSWLAHPRFLLAVKTSIAVGIAWTIAQLVPGVAEEYPYYAPLGALISMYPTLMSSLRTSVETLASLAIGIVLAVIVLLVAEPNVLTISLVCGAGVVIAGSRWLRTGGDYVAVAALFVLIIGGPNADEYSIGYLVQMSVGITVGLLVNLLIFPPLNFSGAVMKLAQFRTLLAKHLDDIGAALTETWPPEHEEWASRSQTLVTTADAVRQAVGEADESRKGNPRARRHKRDLGEDYRELERLERITFYIRDLTEVLAAAIWDAPFHSEVPDRLREPLSDTLHAVAEVLKAHNSGEGVNEAVLVANTAADTLIARLDEDRDSAPSTLSPVASVAMDLHRILASMERADPAE</sequence>
<name>A0A3L7J626_9MICO</name>
<dbReference type="Pfam" id="PF06081">
    <property type="entry name" value="ArAE_1"/>
    <property type="match status" value="1"/>
</dbReference>
<feature type="transmembrane region" description="Helical" evidence="6">
    <location>
        <begin position="147"/>
        <end position="167"/>
    </location>
</feature>
<evidence type="ECO:0000256" key="4">
    <source>
        <dbReference type="ARBA" id="ARBA00022989"/>
    </source>
</evidence>
<feature type="transmembrane region" description="Helical" evidence="6">
    <location>
        <begin position="54"/>
        <end position="72"/>
    </location>
</feature>
<dbReference type="AlphaFoldDB" id="A0A3L7J626"/>
<evidence type="ECO:0000256" key="3">
    <source>
        <dbReference type="ARBA" id="ARBA00022692"/>
    </source>
</evidence>
<reference evidence="7 8" key="1">
    <citation type="submission" date="2018-10" db="EMBL/GenBank/DDBJ databases">
        <authorList>
            <person name="Li J."/>
        </authorList>
    </citation>
    <scope>NUCLEOTIDE SEQUENCE [LARGE SCALE GENOMIC DNA]</scope>
    <source>
        <strain evidence="7 8">ZD1-4</strain>
    </source>
</reference>
<dbReference type="PANTHER" id="PTHR30509:SF9">
    <property type="entry name" value="MULTIDRUG RESISTANCE PROTEIN MDTO"/>
    <property type="match status" value="1"/>
</dbReference>
<evidence type="ECO:0000256" key="1">
    <source>
        <dbReference type="ARBA" id="ARBA00004651"/>
    </source>
</evidence>
<keyword evidence="8" id="KW-1185">Reference proteome</keyword>
<comment type="subcellular location">
    <subcellularLocation>
        <location evidence="1">Cell membrane</location>
        <topology evidence="1">Multi-pass membrane protein</topology>
    </subcellularLocation>
</comment>
<dbReference type="PANTHER" id="PTHR30509">
    <property type="entry name" value="P-HYDROXYBENZOIC ACID EFFLUX PUMP SUBUNIT-RELATED"/>
    <property type="match status" value="1"/>
</dbReference>
<gene>
    <name evidence="7" type="ORF">D9V28_06975</name>
</gene>
<evidence type="ECO:0000256" key="6">
    <source>
        <dbReference type="SAM" id="Phobius"/>
    </source>
</evidence>
<dbReference type="RefSeq" id="WP_121659027.1">
    <property type="nucleotide sequence ID" value="NZ_BMEK01000002.1"/>
</dbReference>
<dbReference type="Proteomes" id="UP000282460">
    <property type="component" value="Unassembled WGS sequence"/>
</dbReference>
<dbReference type="EMBL" id="RCWJ01000002">
    <property type="protein sequence ID" value="RLQ83982.1"/>
    <property type="molecule type" value="Genomic_DNA"/>
</dbReference>
<comment type="caution">
    <text evidence="7">The sequence shown here is derived from an EMBL/GenBank/DDBJ whole genome shotgun (WGS) entry which is preliminary data.</text>
</comment>
<organism evidence="7 8">
    <name type="scientific">Mycetocola zhadangensis</name>
    <dbReference type="NCBI Taxonomy" id="1164595"/>
    <lineage>
        <taxon>Bacteria</taxon>
        <taxon>Bacillati</taxon>
        <taxon>Actinomycetota</taxon>
        <taxon>Actinomycetes</taxon>
        <taxon>Micrococcales</taxon>
        <taxon>Microbacteriaceae</taxon>
        <taxon>Mycetocola</taxon>
    </lineage>
</organism>
<proteinExistence type="predicted"/>
<keyword evidence="3 6" id="KW-0812">Transmembrane</keyword>
<dbReference type="InterPro" id="IPR010343">
    <property type="entry name" value="ArAE_1"/>
</dbReference>
<feature type="transmembrane region" description="Helical" evidence="6">
    <location>
        <begin position="21"/>
        <end position="42"/>
    </location>
</feature>
<evidence type="ECO:0000313" key="7">
    <source>
        <dbReference type="EMBL" id="RLQ83982.1"/>
    </source>
</evidence>
<keyword evidence="4 6" id="KW-1133">Transmembrane helix</keyword>
<keyword evidence="2" id="KW-1003">Cell membrane</keyword>
<evidence type="ECO:0000256" key="5">
    <source>
        <dbReference type="ARBA" id="ARBA00023136"/>
    </source>
</evidence>
<dbReference type="GO" id="GO:0005886">
    <property type="term" value="C:plasma membrane"/>
    <property type="evidence" value="ECO:0007669"/>
    <property type="project" value="UniProtKB-SubCell"/>
</dbReference>
<feature type="transmembrane region" description="Helical" evidence="6">
    <location>
        <begin position="79"/>
        <end position="95"/>
    </location>
</feature>
<feature type="transmembrane region" description="Helical" evidence="6">
    <location>
        <begin position="125"/>
        <end position="141"/>
    </location>
</feature>
<dbReference type="OrthoDB" id="3579456at2"/>
<evidence type="ECO:0000256" key="2">
    <source>
        <dbReference type="ARBA" id="ARBA00022475"/>
    </source>
</evidence>
<evidence type="ECO:0000313" key="8">
    <source>
        <dbReference type="Proteomes" id="UP000282460"/>
    </source>
</evidence>
<keyword evidence="5 6" id="KW-0472">Membrane</keyword>
<accession>A0A3L7J626</accession>
<protein>
    <submittedName>
        <fullName evidence="7">FUSC family protein</fullName>
    </submittedName>
</protein>